<proteinExistence type="predicted"/>
<dbReference type="InterPro" id="IPR043504">
    <property type="entry name" value="Peptidase_S1_PA_chymotrypsin"/>
</dbReference>
<dbReference type="SUPFAM" id="SSF50494">
    <property type="entry name" value="Trypsin-like serine proteases"/>
    <property type="match status" value="1"/>
</dbReference>
<keyword evidence="4" id="KW-1185">Reference proteome</keyword>
<accession>A0ABS8B9F7</accession>
<evidence type="ECO:0000256" key="2">
    <source>
        <dbReference type="SAM" id="MobiDB-lite"/>
    </source>
</evidence>
<dbReference type="PANTHER" id="PTHR15462">
    <property type="entry name" value="SERINE PROTEASE"/>
    <property type="match status" value="1"/>
</dbReference>
<keyword evidence="1" id="KW-0732">Signal</keyword>
<dbReference type="EMBL" id="JAJAUY010000068">
    <property type="protein sequence ID" value="MCB5181257.1"/>
    <property type="molecule type" value="Genomic_DNA"/>
</dbReference>
<protein>
    <submittedName>
        <fullName evidence="3">Serine protease</fullName>
    </submittedName>
</protein>
<organism evidence="3 4">
    <name type="scientific">Streptomyces antimicrobicus</name>
    <dbReference type="NCBI Taxonomy" id="2883108"/>
    <lineage>
        <taxon>Bacteria</taxon>
        <taxon>Bacillati</taxon>
        <taxon>Actinomycetota</taxon>
        <taxon>Actinomycetes</taxon>
        <taxon>Kitasatosporales</taxon>
        <taxon>Streptomycetaceae</taxon>
        <taxon>Streptomyces</taxon>
    </lineage>
</organism>
<feature type="compositionally biased region" description="Low complexity" evidence="2">
    <location>
        <begin position="80"/>
        <end position="101"/>
    </location>
</feature>
<dbReference type="InterPro" id="IPR009003">
    <property type="entry name" value="Peptidase_S1_PA"/>
</dbReference>
<name>A0ABS8B9F7_9ACTN</name>
<dbReference type="Pfam" id="PF13365">
    <property type="entry name" value="Trypsin_2"/>
    <property type="match status" value="1"/>
</dbReference>
<evidence type="ECO:0000256" key="1">
    <source>
        <dbReference type="ARBA" id="ARBA00022729"/>
    </source>
</evidence>
<evidence type="ECO:0000313" key="4">
    <source>
        <dbReference type="Proteomes" id="UP001199054"/>
    </source>
</evidence>
<gene>
    <name evidence="3" type="ORF">LG632_17955</name>
</gene>
<keyword evidence="3" id="KW-0378">Hydrolase</keyword>
<sequence length="346" mass="35438">MSATVRRRALRLSVLLGVCVALLLAGAAYLWQLRAFAGYLADGDATTGTYVQDPRLADRAAEQVLGGSGRTVPDPPPADAAPRADATAPAGGAPQAGPVTPYASPVPYTYPEPSGPAAADDDGTVERHAAVAPGPEPALGALFSPGDDGDPEHHCSASVVRSPGGSMIVTAAHCVYTWGFKTNLAFVPGYRNGAQPYGVWVPTRIDIDPRWSEHSDPDHDVAFVQLRRPGHPGARLEDLTGAAPVAFGAPLPAPGAHLWGYPNTAEEPLTCRGTARAAGPTQVRFDCTGFPNGTSGGPLLTAAGELIGVIGGRYGGGDDATSYSSRFDAATRALYARAAGGPPVTG</sequence>
<dbReference type="Gene3D" id="2.40.10.10">
    <property type="entry name" value="Trypsin-like serine proteases"/>
    <property type="match status" value="2"/>
</dbReference>
<dbReference type="Proteomes" id="UP001199054">
    <property type="component" value="Unassembled WGS sequence"/>
</dbReference>
<dbReference type="GO" id="GO:0006508">
    <property type="term" value="P:proteolysis"/>
    <property type="evidence" value="ECO:0007669"/>
    <property type="project" value="UniProtKB-KW"/>
</dbReference>
<dbReference type="InterPro" id="IPR018114">
    <property type="entry name" value="TRYPSIN_HIS"/>
</dbReference>
<dbReference type="PANTHER" id="PTHR15462:SF8">
    <property type="entry name" value="SERINE PROTEASE"/>
    <property type="match status" value="1"/>
</dbReference>
<dbReference type="RefSeq" id="WP_226728344.1">
    <property type="nucleotide sequence ID" value="NZ_JAJAUY010000068.1"/>
</dbReference>
<dbReference type="InterPro" id="IPR050966">
    <property type="entry name" value="Glutamyl_endopeptidase"/>
</dbReference>
<comment type="caution">
    <text evidence="3">The sequence shown here is derived from an EMBL/GenBank/DDBJ whole genome shotgun (WGS) entry which is preliminary data.</text>
</comment>
<reference evidence="3 4" key="1">
    <citation type="submission" date="2021-10" db="EMBL/GenBank/DDBJ databases">
        <title>Streptomyces sp. strain SMC 277, a novel streptomycete isolated from soil.</title>
        <authorList>
            <person name="Chanama M."/>
        </authorList>
    </citation>
    <scope>NUCLEOTIDE SEQUENCE [LARGE SCALE GENOMIC DNA]</scope>
    <source>
        <strain evidence="3 4">SMC 277</strain>
    </source>
</reference>
<feature type="region of interest" description="Disordered" evidence="2">
    <location>
        <begin position="66"/>
        <end position="125"/>
    </location>
</feature>
<keyword evidence="3" id="KW-0645">Protease</keyword>
<dbReference type="GO" id="GO:0008233">
    <property type="term" value="F:peptidase activity"/>
    <property type="evidence" value="ECO:0007669"/>
    <property type="project" value="UniProtKB-KW"/>
</dbReference>
<dbReference type="PROSITE" id="PS00134">
    <property type="entry name" value="TRYPSIN_HIS"/>
    <property type="match status" value="1"/>
</dbReference>
<evidence type="ECO:0000313" key="3">
    <source>
        <dbReference type="EMBL" id="MCB5181257.1"/>
    </source>
</evidence>